<evidence type="ECO:0000313" key="3">
    <source>
        <dbReference type="Proteomes" id="UP001497444"/>
    </source>
</evidence>
<evidence type="ECO:0000256" key="1">
    <source>
        <dbReference type="SAM" id="MobiDB-lite"/>
    </source>
</evidence>
<gene>
    <name evidence="2" type="ORF">CSSPJE1EN1_LOCUS13110</name>
</gene>
<organism evidence="2 3">
    <name type="scientific">Sphagnum jensenii</name>
    <dbReference type="NCBI Taxonomy" id="128206"/>
    <lineage>
        <taxon>Eukaryota</taxon>
        <taxon>Viridiplantae</taxon>
        <taxon>Streptophyta</taxon>
        <taxon>Embryophyta</taxon>
        <taxon>Bryophyta</taxon>
        <taxon>Sphagnophytina</taxon>
        <taxon>Sphagnopsida</taxon>
        <taxon>Sphagnales</taxon>
        <taxon>Sphagnaceae</taxon>
        <taxon>Sphagnum</taxon>
    </lineage>
</organism>
<name>A0ABP0WMK6_9BRYO</name>
<evidence type="ECO:0000313" key="2">
    <source>
        <dbReference type="EMBL" id="CAK9267632.1"/>
    </source>
</evidence>
<feature type="region of interest" description="Disordered" evidence="1">
    <location>
        <begin position="1"/>
        <end position="29"/>
    </location>
</feature>
<accession>A0ABP0WMK6</accession>
<dbReference type="Proteomes" id="UP001497444">
    <property type="component" value="Chromosome 19"/>
</dbReference>
<protein>
    <submittedName>
        <fullName evidence="2">Uncharacterized protein</fullName>
    </submittedName>
</protein>
<reference evidence="2" key="1">
    <citation type="submission" date="2024-02" db="EMBL/GenBank/DDBJ databases">
        <authorList>
            <consortium name="ELIXIR-Norway"/>
            <consortium name="Elixir Norway"/>
        </authorList>
    </citation>
    <scope>NUCLEOTIDE SEQUENCE</scope>
</reference>
<dbReference type="EMBL" id="OZ020114">
    <property type="protein sequence ID" value="CAK9267632.1"/>
    <property type="molecule type" value="Genomic_DNA"/>
</dbReference>
<feature type="compositionally biased region" description="Basic and acidic residues" evidence="1">
    <location>
        <begin position="20"/>
        <end position="29"/>
    </location>
</feature>
<keyword evidence="3" id="KW-1185">Reference proteome</keyword>
<proteinExistence type="predicted"/>
<sequence length="87" mass="9109">MGFNNSVGEGNADDNLTEGQKGERLQSAKRKLESLADEVKLLKRGGLVGGDSALDSEMLNPQCLEPAQCPVAVASGIQTASSEEAEF</sequence>